<feature type="domain" description="Putative Se/S carrier protein-like" evidence="1">
    <location>
        <begin position="3"/>
        <end position="71"/>
    </location>
</feature>
<dbReference type="EMBL" id="QPJT01000004">
    <property type="protein sequence ID" value="RCX18930.1"/>
    <property type="molecule type" value="Genomic_DNA"/>
</dbReference>
<dbReference type="Pfam" id="PF11823">
    <property type="entry name" value="Se_S_carrier"/>
    <property type="match status" value="1"/>
</dbReference>
<gene>
    <name evidence="2" type="ORF">DFR58_104204</name>
</gene>
<sequence>MYCLGMLDSGNYAFSLCRILERKGYVFEVISTPCQISRGGCSYCIKFPFEYAGLVIREGALNKLYIREMYKVIPAFTKNKYERFHA</sequence>
<comment type="caution">
    <text evidence="2">The sequence shown here is derived from an EMBL/GenBank/DDBJ whole genome shotgun (WGS) entry which is preliminary data.</text>
</comment>
<evidence type="ECO:0000313" key="2">
    <source>
        <dbReference type="EMBL" id="RCX18930.1"/>
    </source>
</evidence>
<proteinExistence type="predicted"/>
<dbReference type="InterPro" id="IPR021778">
    <property type="entry name" value="Se/S_carrier-like"/>
</dbReference>
<reference evidence="2 3" key="1">
    <citation type="submission" date="2018-07" db="EMBL/GenBank/DDBJ databases">
        <title>Genomic Encyclopedia of Type Strains, Phase IV (KMG-IV): sequencing the most valuable type-strain genomes for metagenomic binning, comparative biology and taxonomic classification.</title>
        <authorList>
            <person name="Goeker M."/>
        </authorList>
    </citation>
    <scope>NUCLEOTIDE SEQUENCE [LARGE SCALE GENOMIC DNA]</scope>
    <source>
        <strain evidence="2 3">DSM 27016</strain>
    </source>
</reference>
<protein>
    <submittedName>
        <fullName evidence="2">Uncharacterized protein DUF3343</fullName>
    </submittedName>
</protein>
<accession>A0A369BBM1</accession>
<name>A0A369BBM1_9FIRM</name>
<keyword evidence="3" id="KW-1185">Reference proteome</keyword>
<organism evidence="2 3">
    <name type="scientific">Anaerobacterium chartisolvens</name>
    <dbReference type="NCBI Taxonomy" id="1297424"/>
    <lineage>
        <taxon>Bacteria</taxon>
        <taxon>Bacillati</taxon>
        <taxon>Bacillota</taxon>
        <taxon>Clostridia</taxon>
        <taxon>Eubacteriales</taxon>
        <taxon>Oscillospiraceae</taxon>
        <taxon>Anaerobacterium</taxon>
    </lineage>
</organism>
<dbReference type="OrthoDB" id="3192849at2"/>
<dbReference type="Proteomes" id="UP000253034">
    <property type="component" value="Unassembled WGS sequence"/>
</dbReference>
<evidence type="ECO:0000313" key="3">
    <source>
        <dbReference type="Proteomes" id="UP000253034"/>
    </source>
</evidence>
<evidence type="ECO:0000259" key="1">
    <source>
        <dbReference type="Pfam" id="PF11823"/>
    </source>
</evidence>
<dbReference type="AlphaFoldDB" id="A0A369BBM1"/>